<dbReference type="Gene3D" id="3.90.550.10">
    <property type="entry name" value="Spore Coat Polysaccharide Biosynthesis Protein SpsA, Chain A"/>
    <property type="match status" value="1"/>
</dbReference>
<dbReference type="PANTHER" id="PTHR43685">
    <property type="entry name" value="GLYCOSYLTRANSFERASE"/>
    <property type="match status" value="1"/>
</dbReference>
<feature type="non-terminal residue" evidence="2">
    <location>
        <position position="290"/>
    </location>
</feature>
<reference evidence="2" key="1">
    <citation type="journal article" date="2014" name="Front. Microbiol.">
        <title>High frequency of phylogenetically diverse reductive dehalogenase-homologous genes in deep subseafloor sedimentary metagenomes.</title>
        <authorList>
            <person name="Kawai M."/>
            <person name="Futagami T."/>
            <person name="Toyoda A."/>
            <person name="Takaki Y."/>
            <person name="Nishi S."/>
            <person name="Hori S."/>
            <person name="Arai W."/>
            <person name="Tsubouchi T."/>
            <person name="Morono Y."/>
            <person name="Uchiyama I."/>
            <person name="Ito T."/>
            <person name="Fujiyama A."/>
            <person name="Inagaki F."/>
            <person name="Takami H."/>
        </authorList>
    </citation>
    <scope>NUCLEOTIDE SEQUENCE</scope>
    <source>
        <strain evidence="2">Expedition CK06-06</strain>
    </source>
</reference>
<name>X1AR77_9ZZZZ</name>
<dbReference type="InterPro" id="IPR050834">
    <property type="entry name" value="Glycosyltransf_2"/>
</dbReference>
<dbReference type="PANTHER" id="PTHR43685:SF3">
    <property type="entry name" value="SLR2126 PROTEIN"/>
    <property type="match status" value="1"/>
</dbReference>
<feature type="domain" description="Glycosyltransferase 2-like" evidence="1">
    <location>
        <begin position="7"/>
        <end position="106"/>
    </location>
</feature>
<dbReference type="InterPro" id="IPR029044">
    <property type="entry name" value="Nucleotide-diphossugar_trans"/>
</dbReference>
<organism evidence="2">
    <name type="scientific">marine sediment metagenome</name>
    <dbReference type="NCBI Taxonomy" id="412755"/>
    <lineage>
        <taxon>unclassified sequences</taxon>
        <taxon>metagenomes</taxon>
        <taxon>ecological metagenomes</taxon>
    </lineage>
</organism>
<proteinExistence type="predicted"/>
<dbReference type="CDD" id="cd00761">
    <property type="entry name" value="Glyco_tranf_GTA_type"/>
    <property type="match status" value="1"/>
</dbReference>
<dbReference type="AlphaFoldDB" id="X1AR77"/>
<dbReference type="Pfam" id="PF00535">
    <property type="entry name" value="Glycos_transf_2"/>
    <property type="match status" value="1"/>
</dbReference>
<protein>
    <recommendedName>
        <fullName evidence="1">Glycosyltransferase 2-like domain-containing protein</fullName>
    </recommendedName>
</protein>
<evidence type="ECO:0000313" key="2">
    <source>
        <dbReference type="EMBL" id="GAG85225.1"/>
    </source>
</evidence>
<dbReference type="InterPro" id="IPR001173">
    <property type="entry name" value="Glyco_trans_2-like"/>
</dbReference>
<gene>
    <name evidence="2" type="ORF">S01H4_36258</name>
</gene>
<comment type="caution">
    <text evidence="2">The sequence shown here is derived from an EMBL/GenBank/DDBJ whole genome shotgun (WGS) entry which is preliminary data.</text>
</comment>
<sequence length="290" mass="33906">MEQLLVSVIIPSKDSKNTLIKVLEALLLQTWENFEVIVIDDGSNDYTSELFCSNNFKLPKFKYYRFNENLGRSKARNMGLNLSQGDLLLFLDADCLPADENFIYQHIVGHKIIKNCALIGNIKVYPSIYKDNKFARYVVYRSSIVEKRNIEYCNVPYRYFSSANVSILRKNLPNNILFDESIIDYGWEDRDFGFKLKNLGLKFAFSEKALVYHLDYDASLRRQCEREYNLGKNVAINLIEKNKKLYNNVCDYLGPYLYLEPIHFKNDSIDITIIKIIVRIFFFILLPISS</sequence>
<dbReference type="EMBL" id="BART01019361">
    <property type="protein sequence ID" value="GAG85225.1"/>
    <property type="molecule type" value="Genomic_DNA"/>
</dbReference>
<dbReference type="SUPFAM" id="SSF53448">
    <property type="entry name" value="Nucleotide-diphospho-sugar transferases"/>
    <property type="match status" value="1"/>
</dbReference>
<accession>X1AR77</accession>
<evidence type="ECO:0000259" key="1">
    <source>
        <dbReference type="Pfam" id="PF00535"/>
    </source>
</evidence>